<feature type="region of interest" description="Disordered" evidence="1">
    <location>
        <begin position="21"/>
        <end position="53"/>
    </location>
</feature>
<proteinExistence type="predicted"/>
<feature type="compositionally biased region" description="Basic and acidic residues" evidence="1">
    <location>
        <begin position="316"/>
        <end position="328"/>
    </location>
</feature>
<feature type="compositionally biased region" description="Polar residues" evidence="1">
    <location>
        <begin position="30"/>
        <end position="53"/>
    </location>
</feature>
<comment type="caution">
    <text evidence="2">The sequence shown here is derived from an EMBL/GenBank/DDBJ whole genome shotgun (WGS) entry which is preliminary data.</text>
</comment>
<dbReference type="AlphaFoldDB" id="A0AAD9CXS3"/>
<feature type="compositionally biased region" description="Polar residues" evidence="1">
    <location>
        <begin position="241"/>
        <end position="254"/>
    </location>
</feature>
<feature type="region of interest" description="Disordered" evidence="1">
    <location>
        <begin position="228"/>
        <end position="328"/>
    </location>
</feature>
<evidence type="ECO:0000256" key="1">
    <source>
        <dbReference type="SAM" id="MobiDB-lite"/>
    </source>
</evidence>
<evidence type="ECO:0000313" key="3">
    <source>
        <dbReference type="Proteomes" id="UP001182556"/>
    </source>
</evidence>
<accession>A0AAD9CXS3</accession>
<keyword evidence="3" id="KW-1185">Reference proteome</keyword>
<reference evidence="2" key="1">
    <citation type="submission" date="2023-02" db="EMBL/GenBank/DDBJ databases">
        <title>Identification and recombinant expression of a fungal hydrolase from Papiliotrema laurentii that hydrolyzes apple cutin and clears colloidal polyester polyurethane.</title>
        <authorList>
            <consortium name="DOE Joint Genome Institute"/>
            <person name="Roman V.A."/>
            <person name="Bojanowski C."/>
            <person name="Crable B.R."/>
            <person name="Wagner D.N."/>
            <person name="Hung C.S."/>
            <person name="Nadeau L.J."/>
            <person name="Schratz L."/>
            <person name="Haridas S."/>
            <person name="Pangilinan J."/>
            <person name="Lipzen A."/>
            <person name="Na H."/>
            <person name="Yan M."/>
            <person name="Ng V."/>
            <person name="Grigoriev I.V."/>
            <person name="Spatafora J.W."/>
            <person name="Barlow D."/>
            <person name="Biffinger J."/>
            <person name="Kelley-Loughnane N."/>
            <person name="Varaljay V.A."/>
            <person name="Crookes-Goodson W.J."/>
        </authorList>
    </citation>
    <scope>NUCLEOTIDE SEQUENCE</scope>
    <source>
        <strain evidence="2">5307AH</strain>
    </source>
</reference>
<sequence>MTNPSLSQDLKQELEDLIQEAIKQRGDFQATPSSNGTSVSRSPHSRDTSLPGSEASCQTCKALLKPYHVNILAPLGTSLGSAGAQPPQSSRVGTTDIDPQTQKRRILLYPFFVQRYSDNMNPVVSCVEGDNGESHVGQVPISAISQKLNTLVNSGLHLITTSTDWNDTEAHIEFKKCLDDILPAVEAEIPGLEIVRKPAKTRVWTGRNSYRDLDPGDYSPSIASEARTLSTFSQRSKHPSQKTWHGNACSNSSLEPPPGKSVTRSPRGRHARHAPYPNPRDWRMSQGGPKTRKGREGPHALPTRGSNHSQQGPDFSARKECTFHDTGI</sequence>
<gene>
    <name evidence="2" type="ORF">DB88DRAFT_472624</name>
</gene>
<evidence type="ECO:0000313" key="2">
    <source>
        <dbReference type="EMBL" id="KAK1924047.1"/>
    </source>
</evidence>
<name>A0AAD9CXS3_PAPLA</name>
<dbReference type="Proteomes" id="UP001182556">
    <property type="component" value="Unassembled WGS sequence"/>
</dbReference>
<feature type="compositionally biased region" description="Polar residues" evidence="1">
    <location>
        <begin position="304"/>
        <end position="313"/>
    </location>
</feature>
<protein>
    <submittedName>
        <fullName evidence="2">Uncharacterized protein</fullName>
    </submittedName>
</protein>
<dbReference type="EMBL" id="JAODAN010000005">
    <property type="protein sequence ID" value="KAK1924047.1"/>
    <property type="molecule type" value="Genomic_DNA"/>
</dbReference>
<organism evidence="2 3">
    <name type="scientific">Papiliotrema laurentii</name>
    <name type="common">Cryptococcus laurentii</name>
    <dbReference type="NCBI Taxonomy" id="5418"/>
    <lineage>
        <taxon>Eukaryota</taxon>
        <taxon>Fungi</taxon>
        <taxon>Dikarya</taxon>
        <taxon>Basidiomycota</taxon>
        <taxon>Agaricomycotina</taxon>
        <taxon>Tremellomycetes</taxon>
        <taxon>Tremellales</taxon>
        <taxon>Rhynchogastremaceae</taxon>
        <taxon>Papiliotrema</taxon>
    </lineage>
</organism>